<evidence type="ECO:0000313" key="4">
    <source>
        <dbReference type="EMBL" id="RQG86789.1"/>
    </source>
</evidence>
<accession>A0A3N6LI56</accession>
<dbReference type="Pfam" id="PF00378">
    <property type="entry name" value="ECH_1"/>
    <property type="match status" value="1"/>
</dbReference>
<dbReference type="InterPro" id="IPR018376">
    <property type="entry name" value="Enoyl-CoA_hyd/isom_CS"/>
</dbReference>
<comment type="caution">
    <text evidence="4">The sequence shown here is derived from an EMBL/GenBank/DDBJ whole genome shotgun (WGS) entry which is preliminary data.</text>
</comment>
<dbReference type="GO" id="GO:0016829">
    <property type="term" value="F:lyase activity"/>
    <property type="evidence" value="ECO:0007669"/>
    <property type="project" value="UniProtKB-KW"/>
</dbReference>
<keyword evidence="5" id="KW-1185">Reference proteome</keyword>
<sequence>MQWTRGRLDRRLRPSLRQRRHVLRDSHRKIDLESFQLGGAMVAVRRVPPPLVADSLLSPGIGSLFLAVSLTGHPPRQENTFYTSDGTCIGMSIESDLIDVTREDRIATITLNRPERKNALSRALVCDLIETVQFLEETATRVVIIRGAGGTFSAGGDLEQSPDEFVEEVSKSIDVIDAIHTSPVPYIAAIEGAAVGGGLELALACDLRVAGVEARVGLPETTVGIFPCAGGTRFLPRMIGTTRAKELVLTGRLISGDRAASWGLVNRAVDAADVMDTASDLAEAISSNSPTAVEATLRSTNEAFDTPVIEGTRWDEELAQTVAHHPDFEEGKQAFLENRSPVFEDR</sequence>
<dbReference type="FunFam" id="3.90.226.10:FF:000009">
    <property type="entry name" value="Carnitinyl-CoA dehydratase"/>
    <property type="match status" value="1"/>
</dbReference>
<dbReference type="Proteomes" id="UP000273828">
    <property type="component" value="Unassembled WGS sequence"/>
</dbReference>
<dbReference type="PANTHER" id="PTHR11941:SF54">
    <property type="entry name" value="ENOYL-COA HYDRATASE, MITOCHONDRIAL"/>
    <property type="match status" value="1"/>
</dbReference>
<organism evidence="4 5">
    <name type="scientific">Natrarchaeobius halalkaliphilus</name>
    <dbReference type="NCBI Taxonomy" id="1679091"/>
    <lineage>
        <taxon>Archaea</taxon>
        <taxon>Methanobacteriati</taxon>
        <taxon>Methanobacteriota</taxon>
        <taxon>Stenosarchaea group</taxon>
        <taxon>Halobacteria</taxon>
        <taxon>Halobacteriales</taxon>
        <taxon>Natrialbaceae</taxon>
        <taxon>Natrarchaeobius</taxon>
    </lineage>
</organism>
<name>A0A3N6LI56_9EURY</name>
<dbReference type="InterPro" id="IPR029045">
    <property type="entry name" value="ClpP/crotonase-like_dom_sf"/>
</dbReference>
<evidence type="ECO:0000256" key="1">
    <source>
        <dbReference type="ARBA" id="ARBA00005254"/>
    </source>
</evidence>
<reference evidence="4 5" key="1">
    <citation type="submission" date="2018-10" db="EMBL/GenBank/DDBJ databases">
        <title>Natrarchaeobius chitinivorans gen. nov., sp. nov., and Natrarchaeobius haloalkaliphilus sp. nov., alkaliphilic, chitin-utilizing haloarchaea from hypersaline alkaline lakes.</title>
        <authorList>
            <person name="Sorokin D.Y."/>
            <person name="Elcheninov A.G."/>
            <person name="Kostrikina N.A."/>
            <person name="Bale N.J."/>
            <person name="Sinninghe Damste J.S."/>
            <person name="Khijniak T.V."/>
            <person name="Kublanov I.V."/>
            <person name="Toshchakov S.V."/>
        </authorList>
    </citation>
    <scope>NUCLEOTIDE SEQUENCE [LARGE SCALE GENOMIC DNA]</scope>
    <source>
        <strain evidence="4 5">AArcht-Sl</strain>
    </source>
</reference>
<dbReference type="PANTHER" id="PTHR11941">
    <property type="entry name" value="ENOYL-COA HYDRATASE-RELATED"/>
    <property type="match status" value="1"/>
</dbReference>
<dbReference type="CDD" id="cd06558">
    <property type="entry name" value="crotonase-like"/>
    <property type="match status" value="1"/>
</dbReference>
<keyword evidence="2" id="KW-0456">Lyase</keyword>
<dbReference type="AlphaFoldDB" id="A0A3N6LI56"/>
<dbReference type="EMBL" id="REFY01000007">
    <property type="protein sequence ID" value="RQG86789.1"/>
    <property type="molecule type" value="Genomic_DNA"/>
</dbReference>
<dbReference type="PROSITE" id="PS00166">
    <property type="entry name" value="ENOYL_COA_HYDRATASE"/>
    <property type="match status" value="1"/>
</dbReference>
<dbReference type="Gene3D" id="3.90.226.10">
    <property type="entry name" value="2-enoyl-CoA Hydratase, Chain A, domain 1"/>
    <property type="match status" value="1"/>
</dbReference>
<evidence type="ECO:0000256" key="3">
    <source>
        <dbReference type="RuleBase" id="RU003707"/>
    </source>
</evidence>
<evidence type="ECO:0008006" key="6">
    <source>
        <dbReference type="Google" id="ProtNLM"/>
    </source>
</evidence>
<dbReference type="InterPro" id="IPR001753">
    <property type="entry name" value="Enoyl-CoA_hydra/iso"/>
</dbReference>
<dbReference type="SUPFAM" id="SSF52096">
    <property type="entry name" value="ClpP/crotonase"/>
    <property type="match status" value="1"/>
</dbReference>
<evidence type="ECO:0000256" key="2">
    <source>
        <dbReference type="ARBA" id="ARBA00023239"/>
    </source>
</evidence>
<evidence type="ECO:0000313" key="5">
    <source>
        <dbReference type="Proteomes" id="UP000273828"/>
    </source>
</evidence>
<gene>
    <name evidence="4" type="ORF">EA462_16785</name>
</gene>
<dbReference type="GO" id="GO:0006635">
    <property type="term" value="P:fatty acid beta-oxidation"/>
    <property type="evidence" value="ECO:0007669"/>
    <property type="project" value="TreeGrafter"/>
</dbReference>
<comment type="similarity">
    <text evidence="1 3">Belongs to the enoyl-CoA hydratase/isomerase family.</text>
</comment>
<protein>
    <recommendedName>
        <fullName evidence="6">Enoyl-CoA hydratase/isomerase family protein</fullName>
    </recommendedName>
</protein>
<proteinExistence type="inferred from homology"/>